<reference evidence="2 3" key="1">
    <citation type="submission" date="2019-05" db="EMBL/GenBank/DDBJ databases">
        <title>The compact genome of Giardia muris reveals important steps in the evolution of intestinal protozoan parasites.</title>
        <authorList>
            <person name="Xu F."/>
            <person name="Jimenez-Gonzalez A."/>
            <person name="Einarsson E."/>
            <person name="Astvaldsson A."/>
            <person name="Peirasmaki D."/>
            <person name="Eckmann L."/>
            <person name="Andersson J.O."/>
            <person name="Svard S.G."/>
            <person name="Jerlstrom-Hultqvist J."/>
        </authorList>
    </citation>
    <scope>NUCLEOTIDE SEQUENCE [LARGE SCALE GENOMIC DNA]</scope>
    <source>
        <strain evidence="2 3">Roberts-Thomson</strain>
    </source>
</reference>
<keyword evidence="1" id="KW-1133">Transmembrane helix</keyword>
<name>A0A4Z1T1H5_GIAMU</name>
<feature type="transmembrane region" description="Helical" evidence="1">
    <location>
        <begin position="6"/>
        <end position="22"/>
    </location>
</feature>
<keyword evidence="3" id="KW-1185">Reference proteome</keyword>
<sequence>MINIEAIVVITLFTAFVLWGLMKTRRIGEGRPPTLLLLRGSPHAGKTQVFYSLTSQAPAATVRTVEGSVYTGALGTIPGLTFKVYDMPSDIRARPSLPDKYGGVLVVFLQRGTDCSSLVDAYLSEMKNRKLSLFLIIPIDITVKELKASLYKELTAQTGTTITDEKTQATLSITDTTDFDPIRIKDLILTHILTKLT</sequence>
<accession>A0A4Z1T1H5</accession>
<dbReference type="Proteomes" id="UP000315496">
    <property type="component" value="Chromosome 1"/>
</dbReference>
<protein>
    <recommendedName>
        <fullName evidence="4">Signal recognition particle receptor subunit beta</fullName>
    </recommendedName>
</protein>
<dbReference type="VEuPathDB" id="GiardiaDB:GMRT_11658"/>
<proteinExistence type="predicted"/>
<dbReference type="SUPFAM" id="SSF52540">
    <property type="entry name" value="P-loop containing nucleoside triphosphate hydrolases"/>
    <property type="match status" value="1"/>
</dbReference>
<dbReference type="Gene3D" id="3.40.50.300">
    <property type="entry name" value="P-loop containing nucleotide triphosphate hydrolases"/>
    <property type="match status" value="1"/>
</dbReference>
<dbReference type="EMBL" id="VDLU01000001">
    <property type="protein sequence ID" value="TNJ29548.1"/>
    <property type="molecule type" value="Genomic_DNA"/>
</dbReference>
<evidence type="ECO:0000313" key="2">
    <source>
        <dbReference type="EMBL" id="TNJ29548.1"/>
    </source>
</evidence>
<keyword evidence="1" id="KW-0472">Membrane</keyword>
<evidence type="ECO:0008006" key="4">
    <source>
        <dbReference type="Google" id="ProtNLM"/>
    </source>
</evidence>
<evidence type="ECO:0000256" key="1">
    <source>
        <dbReference type="SAM" id="Phobius"/>
    </source>
</evidence>
<dbReference type="AlphaFoldDB" id="A0A4Z1T1H5"/>
<evidence type="ECO:0000313" key="3">
    <source>
        <dbReference type="Proteomes" id="UP000315496"/>
    </source>
</evidence>
<keyword evidence="1" id="KW-0812">Transmembrane</keyword>
<dbReference type="InterPro" id="IPR027417">
    <property type="entry name" value="P-loop_NTPase"/>
</dbReference>
<gene>
    <name evidence="2" type="ORF">GMRT_11658</name>
</gene>
<organism evidence="2 3">
    <name type="scientific">Giardia muris</name>
    <dbReference type="NCBI Taxonomy" id="5742"/>
    <lineage>
        <taxon>Eukaryota</taxon>
        <taxon>Metamonada</taxon>
        <taxon>Diplomonadida</taxon>
        <taxon>Hexamitidae</taxon>
        <taxon>Giardiinae</taxon>
        <taxon>Giardia</taxon>
    </lineage>
</organism>
<comment type="caution">
    <text evidence="2">The sequence shown here is derived from an EMBL/GenBank/DDBJ whole genome shotgun (WGS) entry which is preliminary data.</text>
</comment>